<reference evidence="2" key="1">
    <citation type="submission" date="2017-11" db="EMBL/GenBank/DDBJ databases">
        <authorList>
            <person name="Zhu W."/>
        </authorList>
    </citation>
    <scope>NUCLEOTIDE SEQUENCE [LARGE SCALE GENOMIC DNA]</scope>
    <source>
        <strain evidence="2">CAU 1183</strain>
    </source>
</reference>
<proteinExistence type="predicted"/>
<comment type="caution">
    <text evidence="1">The sequence shown here is derived from an EMBL/GenBank/DDBJ whole genome shotgun (WGS) entry which is preliminary data.</text>
</comment>
<organism evidence="1 2">
    <name type="scientific">Oceanobacillus arenosus</name>
    <dbReference type="NCBI Taxonomy" id="1229153"/>
    <lineage>
        <taxon>Bacteria</taxon>
        <taxon>Bacillati</taxon>
        <taxon>Bacillota</taxon>
        <taxon>Bacilli</taxon>
        <taxon>Bacillales</taxon>
        <taxon>Bacillaceae</taxon>
        <taxon>Oceanobacillus</taxon>
    </lineage>
</organism>
<gene>
    <name evidence="1" type="ORF">CWR48_00735</name>
</gene>
<evidence type="ECO:0000313" key="1">
    <source>
        <dbReference type="EMBL" id="RDW22266.1"/>
    </source>
</evidence>
<dbReference type="EMBL" id="PIOC01000001">
    <property type="protein sequence ID" value="RDW22266.1"/>
    <property type="molecule type" value="Genomic_DNA"/>
</dbReference>
<dbReference type="AlphaFoldDB" id="A0A3D8Q1F2"/>
<accession>A0A3D8Q1F2</accession>
<evidence type="ECO:0000313" key="2">
    <source>
        <dbReference type="Proteomes" id="UP000257143"/>
    </source>
</evidence>
<protein>
    <submittedName>
        <fullName evidence="1">Uncharacterized protein</fullName>
    </submittedName>
</protein>
<sequence length="59" mass="6855">MHLFDKKVVILSYLPTKSAVSCIRKVSYFTIHSKKIAKIDTDFKSKRIILSVKMKEIVK</sequence>
<dbReference type="Proteomes" id="UP000257143">
    <property type="component" value="Unassembled WGS sequence"/>
</dbReference>
<keyword evidence="2" id="KW-1185">Reference proteome</keyword>
<name>A0A3D8Q1F2_9BACI</name>